<name>A0AAD8YDP2_9STRA</name>
<dbReference type="GO" id="GO:0005975">
    <property type="term" value="P:carbohydrate metabolic process"/>
    <property type="evidence" value="ECO:0007669"/>
    <property type="project" value="InterPro"/>
</dbReference>
<dbReference type="PANTHER" id="PTHR11177:SF333">
    <property type="entry name" value="CHITINASE"/>
    <property type="match status" value="1"/>
</dbReference>
<dbReference type="InterPro" id="IPR017853">
    <property type="entry name" value="GH"/>
</dbReference>
<evidence type="ECO:0000259" key="4">
    <source>
        <dbReference type="PROSITE" id="PS51910"/>
    </source>
</evidence>
<protein>
    <submittedName>
        <fullName evidence="5">Chitinase</fullName>
        <ecNumber evidence="5">3.2.1.14</ecNumber>
    </submittedName>
</protein>
<reference evidence="5" key="1">
    <citation type="submission" date="2023-06" db="EMBL/GenBank/DDBJ databases">
        <title>Survivors Of The Sea: Transcriptome response of Skeletonema marinoi to long-term dormancy.</title>
        <authorList>
            <person name="Pinder M.I.M."/>
            <person name="Kourtchenko O."/>
            <person name="Robertson E.K."/>
            <person name="Larsson T."/>
            <person name="Maumus F."/>
            <person name="Osuna-Cruz C.M."/>
            <person name="Vancaester E."/>
            <person name="Stenow R."/>
            <person name="Vandepoele K."/>
            <person name="Ploug H."/>
            <person name="Bruchert V."/>
            <person name="Godhe A."/>
            <person name="Topel M."/>
        </authorList>
    </citation>
    <scope>NUCLEOTIDE SEQUENCE</scope>
    <source>
        <strain evidence="5">R05AC</strain>
    </source>
</reference>
<gene>
    <name evidence="5" type="ORF">QTG54_005127</name>
</gene>
<organism evidence="5 6">
    <name type="scientific">Skeletonema marinoi</name>
    <dbReference type="NCBI Taxonomy" id="267567"/>
    <lineage>
        <taxon>Eukaryota</taxon>
        <taxon>Sar</taxon>
        <taxon>Stramenopiles</taxon>
        <taxon>Ochrophyta</taxon>
        <taxon>Bacillariophyta</taxon>
        <taxon>Coscinodiscophyceae</taxon>
        <taxon>Thalassiosirophycidae</taxon>
        <taxon>Thalassiosirales</taxon>
        <taxon>Skeletonemataceae</taxon>
        <taxon>Skeletonema</taxon>
        <taxon>Skeletonema marinoi-dohrnii complex</taxon>
    </lineage>
</organism>
<keyword evidence="2 3" id="KW-0326">Glycosidase</keyword>
<dbReference type="InterPro" id="IPR001579">
    <property type="entry name" value="Glyco_hydro_18_chit_AS"/>
</dbReference>
<evidence type="ECO:0000256" key="1">
    <source>
        <dbReference type="ARBA" id="ARBA00022801"/>
    </source>
</evidence>
<dbReference type="GO" id="GO:0008061">
    <property type="term" value="F:chitin binding"/>
    <property type="evidence" value="ECO:0007669"/>
    <property type="project" value="InterPro"/>
</dbReference>
<dbReference type="InterPro" id="IPR001223">
    <property type="entry name" value="Glyco_hydro18_cat"/>
</dbReference>
<sequence length="1892" mass="206548">MTKPDHLFTFLSCSRNENCQPMNTATFDASPYSHVVYSFASIDSSYRLEAWDGTFGNEVPLYKEFNSVKQRHPGIKTMIAVGGWSHNDPGPMQKRFSEMAGSKTNRQTFAKSVVQFLRTYGFDGLDLDWEYPGLKERGGKRADYDNYVLMTKELREAFNSAPESYQLTVAVPGNITKLEMGFDLAGLAEHVDWFNVMAYDLWGSWDPQQTVYSHTDMRMIDEAVDYMSHFIQKSNLVMGLGSYARTYTLAQDDCLDLGCPFEGPGKAGCEGTDGFLPYFEVADIVSTRSFDYIRYDDETQSMVMVTDGNRLISYDNTVSFNRKSDYAKDNCFKGVMLWAIDMLKHGSNPLSSNSGNSALTGDPSDQSFCGKDYQDVITGCKQPCTSGDSNQCPFGEVCFANSGCSIDNIGAPPPTKCRLCPDPSTQGMKDWLTVEYNGEEMTCGDADMAVLAEFAKGSSECDAAKQSLGGQCCYQYAEMPCMLCRTDTELLDLKSSVELEYEGETMSCPELSKRLGPEESDGSMCLAAQTEHWDKCCFDQCTLCDGKGVKWWHQVEYDDTSMNCGELSSLLYSEEISASNETCKDVLTDFGDECCYTYPNDPCTICNKDGDQLTLMPADEVEFNGSTFTCAEVSNFVSPFESSSNQCNEAQGLAAEGCCFDRCSLCGNGARLDRDVIVEVDGEDATCADIESSIFNGKVEDGSENCTSVRSLHYDSCCFEIPSSPCQLCPTDEYMHFSTSVEFDGEDVTCRSVNNYLMERADTSSDTCSDTRALLGETCCYATCNICGEYDLDWDVFIEYDGEEMSCGALTEIFRTEAIVDGTTQCQEISDEYYSTCCYASPTTSCQLCKRDGNFYDLNQNGQVDFNGPTTCGEVANFMSRRVEDTEQVCSVTQASLFDECCYEKCTLTAVEGSYPDWQAEVEMNGMRATCFQLDGAIKDEAIAKDTQNCKDLQAAFSSTCSFTIPSNPCDLCPENDVSFVANAQWNGKMMTCADISQSLRTREEADGGVCFDAQSQLRETCCFDQCHVCGTNVETDSALTVYHNGKTTLCTDVDQYFYEQSIHTESEECTNAKGSFSACCYTPPENPCNLCKRSAEGNDWDYFDLMGTNVIEFNYKKITCSELSDSMFRREEENDDQCLRMKDEYFDACCDTKCSVCGDKGLDAGVQVSYEGRMMTCLELDLSLGPAAIELDSLQCNAISEQYQDKCCYVKPEDPCRICPGDNESVKTETSVNFLGTSTTCETLANYLGSREEHSGETCQAISKDHYDECCYERCSLCGDGKADCAKDEHAESCCFEKCNLCQDGFIDTTATANVGGKEVSCSVLDLSFSQNVIVEGSGECSSMKEAYAQACCYTIPEDPCRMCTGGSAVSGNALVEYYDGSQKACSDVANKLAMSTEAGSATCSSTRKDFENACCYSTCPICPQGFNLNWEVDVEYNKGTISCGEFDQVIRSNAIEKGTQECASLQSSYSSPCCYNYATATGYKVDADSKVTTVSITGQILTNLDTSALTSTEKEQVENYFETALTNALESNGVLPQDSTVTVTEIKDGVVSYGIDIPEAEKDSVNRISAEINSVLESSATLDSITSEVVSQFSQTPLVEELSDLDVATSNLSADVAKLGDKVMIIGKLNSNLDTSSLIWTQKEAVETYFEDGIQSILESLGVAPVGTSVAVNDVGFDGSVPFEITVTTSGANADKIVQEIKTVMQESSTLDAISAYVVNKFAETSLVQELSSLEVTGAMPGKTTVSTTSASTGANPCSLCKANEISLDLDILFNGVETSCSEVNTFLATQTEAGSEICVTGKKSLHDTCCLKKCEICSGGGIPDWYAMVNINGNSMTCLELDSVIAESQIEQGTEQCGEVLGVAAPACCYVPQKSHATFASIAPDTTMS</sequence>
<dbReference type="SUPFAM" id="SSF51445">
    <property type="entry name" value="(Trans)glycosidases"/>
    <property type="match status" value="1"/>
</dbReference>
<accession>A0AAD8YDP2</accession>
<proteinExistence type="predicted"/>
<keyword evidence="6" id="KW-1185">Reference proteome</keyword>
<dbReference type="PANTHER" id="PTHR11177">
    <property type="entry name" value="CHITINASE"/>
    <property type="match status" value="1"/>
</dbReference>
<evidence type="ECO:0000313" key="6">
    <source>
        <dbReference type="Proteomes" id="UP001224775"/>
    </source>
</evidence>
<dbReference type="SMART" id="SM00636">
    <property type="entry name" value="Glyco_18"/>
    <property type="match status" value="1"/>
</dbReference>
<dbReference type="InterPro" id="IPR029070">
    <property type="entry name" value="Chitinase_insertion_sf"/>
</dbReference>
<dbReference type="EC" id="3.2.1.14" evidence="5"/>
<dbReference type="Proteomes" id="UP001224775">
    <property type="component" value="Unassembled WGS sequence"/>
</dbReference>
<dbReference type="InterPro" id="IPR011583">
    <property type="entry name" value="Chitinase_II/V-like_cat"/>
</dbReference>
<dbReference type="GO" id="GO:0008843">
    <property type="term" value="F:endochitinase activity"/>
    <property type="evidence" value="ECO:0007669"/>
    <property type="project" value="UniProtKB-EC"/>
</dbReference>
<dbReference type="EMBL" id="JATAAI010000007">
    <property type="protein sequence ID" value="KAK1744594.1"/>
    <property type="molecule type" value="Genomic_DNA"/>
</dbReference>
<dbReference type="SUPFAM" id="SSF54556">
    <property type="entry name" value="Chitinase insertion domain"/>
    <property type="match status" value="1"/>
</dbReference>
<dbReference type="PROSITE" id="PS01095">
    <property type="entry name" value="GH18_1"/>
    <property type="match status" value="1"/>
</dbReference>
<evidence type="ECO:0000256" key="3">
    <source>
        <dbReference type="RuleBase" id="RU000489"/>
    </source>
</evidence>
<comment type="caution">
    <text evidence="5">The sequence shown here is derived from an EMBL/GenBank/DDBJ whole genome shotgun (WGS) entry which is preliminary data.</text>
</comment>
<evidence type="ECO:0000313" key="5">
    <source>
        <dbReference type="EMBL" id="KAK1744594.1"/>
    </source>
</evidence>
<dbReference type="InterPro" id="IPR050314">
    <property type="entry name" value="Glycosyl_Hydrlase_18"/>
</dbReference>
<dbReference type="Gene3D" id="3.10.50.10">
    <property type="match status" value="1"/>
</dbReference>
<dbReference type="PROSITE" id="PS51910">
    <property type="entry name" value="GH18_2"/>
    <property type="match status" value="1"/>
</dbReference>
<dbReference type="Gene3D" id="3.20.20.80">
    <property type="entry name" value="Glycosidases"/>
    <property type="match status" value="1"/>
</dbReference>
<evidence type="ECO:0000256" key="2">
    <source>
        <dbReference type="ARBA" id="ARBA00023295"/>
    </source>
</evidence>
<dbReference type="Pfam" id="PF00704">
    <property type="entry name" value="Glyco_hydro_18"/>
    <property type="match status" value="1"/>
</dbReference>
<keyword evidence="1 3" id="KW-0378">Hydrolase</keyword>
<feature type="domain" description="GH18" evidence="4">
    <location>
        <begin position="5"/>
        <end position="361"/>
    </location>
</feature>